<evidence type="ECO:0000313" key="2">
    <source>
        <dbReference type="Proteomes" id="UP000027195"/>
    </source>
</evidence>
<accession>A0A067MIT1</accession>
<dbReference type="Proteomes" id="UP000027195">
    <property type="component" value="Unassembled WGS sequence"/>
</dbReference>
<dbReference type="InParanoid" id="A0A067MIT1"/>
<keyword evidence="2" id="KW-1185">Reference proteome</keyword>
<protein>
    <submittedName>
        <fullName evidence="1">Uncharacterized protein</fullName>
    </submittedName>
</protein>
<gene>
    <name evidence="1" type="ORF">BOTBODRAFT_31572</name>
</gene>
<evidence type="ECO:0000313" key="1">
    <source>
        <dbReference type="EMBL" id="KDQ15688.1"/>
    </source>
</evidence>
<dbReference type="AlphaFoldDB" id="A0A067MIT1"/>
<sequence length="75" mass="7821">MSLKGVELIASSSREIQQLMTLPSKRIASSAATPLACAIFVGIKLEAIDLPSRASLDPPAVVPCSSAQNKFSPLP</sequence>
<name>A0A067MIT1_BOTB1</name>
<organism evidence="1 2">
    <name type="scientific">Botryobasidium botryosum (strain FD-172 SS1)</name>
    <dbReference type="NCBI Taxonomy" id="930990"/>
    <lineage>
        <taxon>Eukaryota</taxon>
        <taxon>Fungi</taxon>
        <taxon>Dikarya</taxon>
        <taxon>Basidiomycota</taxon>
        <taxon>Agaricomycotina</taxon>
        <taxon>Agaricomycetes</taxon>
        <taxon>Cantharellales</taxon>
        <taxon>Botryobasidiaceae</taxon>
        <taxon>Botryobasidium</taxon>
    </lineage>
</organism>
<dbReference type="EMBL" id="KL198031">
    <property type="protein sequence ID" value="KDQ15688.1"/>
    <property type="molecule type" value="Genomic_DNA"/>
</dbReference>
<reference evidence="2" key="1">
    <citation type="journal article" date="2014" name="Proc. Natl. Acad. Sci. U.S.A.">
        <title>Extensive sampling of basidiomycete genomes demonstrates inadequacy of the white-rot/brown-rot paradigm for wood decay fungi.</title>
        <authorList>
            <person name="Riley R."/>
            <person name="Salamov A.A."/>
            <person name="Brown D.W."/>
            <person name="Nagy L.G."/>
            <person name="Floudas D."/>
            <person name="Held B.W."/>
            <person name="Levasseur A."/>
            <person name="Lombard V."/>
            <person name="Morin E."/>
            <person name="Otillar R."/>
            <person name="Lindquist E.A."/>
            <person name="Sun H."/>
            <person name="LaButti K.M."/>
            <person name="Schmutz J."/>
            <person name="Jabbour D."/>
            <person name="Luo H."/>
            <person name="Baker S.E."/>
            <person name="Pisabarro A.G."/>
            <person name="Walton J.D."/>
            <person name="Blanchette R.A."/>
            <person name="Henrissat B."/>
            <person name="Martin F."/>
            <person name="Cullen D."/>
            <person name="Hibbett D.S."/>
            <person name="Grigoriev I.V."/>
        </authorList>
    </citation>
    <scope>NUCLEOTIDE SEQUENCE [LARGE SCALE GENOMIC DNA]</scope>
    <source>
        <strain evidence="2">FD-172 SS1</strain>
    </source>
</reference>
<proteinExistence type="predicted"/>
<dbReference type="HOGENOM" id="CLU_2670740_0_0_1"/>